<evidence type="ECO:0000256" key="1">
    <source>
        <dbReference type="SAM" id="SignalP"/>
    </source>
</evidence>
<gene>
    <name evidence="2" type="ORF">ESA94_10115</name>
</gene>
<sequence length="161" mass="17793">MKKKLIYCCLGLLLSCLLLSYTYAQTAASTDTTKKPRQTTLELREDGLIITLRIVTKADGTETVLTRIRNTRSDKTAVVLLISDDEKHSIKQVIPPGNIFTGNIGDIRGFTIGTDFVAPEVRDESGIIDWLKVKVRDYILLNSNGLEKKPLDSRGSPGVRG</sequence>
<dbReference type="Proteomes" id="UP000290204">
    <property type="component" value="Unassembled WGS sequence"/>
</dbReference>
<protein>
    <submittedName>
        <fullName evidence="2">Uncharacterized protein</fullName>
    </submittedName>
</protein>
<keyword evidence="1" id="KW-0732">Signal</keyword>
<proteinExistence type="predicted"/>
<reference evidence="2 3" key="1">
    <citation type="submission" date="2019-01" db="EMBL/GenBank/DDBJ databases">
        <title>Lacibacter sp. strain TTM-7.</title>
        <authorList>
            <person name="Chen W.-M."/>
        </authorList>
    </citation>
    <scope>NUCLEOTIDE SEQUENCE [LARGE SCALE GENOMIC DNA]</scope>
    <source>
        <strain evidence="2 3">TTM-7</strain>
    </source>
</reference>
<accession>A0A4Q1CJL6</accession>
<dbReference type="AlphaFoldDB" id="A0A4Q1CJL6"/>
<name>A0A4Q1CJL6_9BACT</name>
<dbReference type="RefSeq" id="WP_129130767.1">
    <property type="nucleotide sequence ID" value="NZ_SDHW01000002.1"/>
</dbReference>
<feature type="signal peptide" evidence="1">
    <location>
        <begin position="1"/>
        <end position="24"/>
    </location>
</feature>
<dbReference type="PROSITE" id="PS51257">
    <property type="entry name" value="PROKAR_LIPOPROTEIN"/>
    <property type="match status" value="1"/>
</dbReference>
<organism evidence="2 3">
    <name type="scientific">Lacibacter luteus</name>
    <dbReference type="NCBI Taxonomy" id="2508719"/>
    <lineage>
        <taxon>Bacteria</taxon>
        <taxon>Pseudomonadati</taxon>
        <taxon>Bacteroidota</taxon>
        <taxon>Chitinophagia</taxon>
        <taxon>Chitinophagales</taxon>
        <taxon>Chitinophagaceae</taxon>
        <taxon>Lacibacter</taxon>
    </lineage>
</organism>
<comment type="caution">
    <text evidence="2">The sequence shown here is derived from an EMBL/GenBank/DDBJ whole genome shotgun (WGS) entry which is preliminary data.</text>
</comment>
<feature type="chain" id="PRO_5020788992" evidence="1">
    <location>
        <begin position="25"/>
        <end position="161"/>
    </location>
</feature>
<evidence type="ECO:0000313" key="2">
    <source>
        <dbReference type="EMBL" id="RXK60806.1"/>
    </source>
</evidence>
<keyword evidence="3" id="KW-1185">Reference proteome</keyword>
<dbReference type="EMBL" id="SDHW01000002">
    <property type="protein sequence ID" value="RXK60806.1"/>
    <property type="molecule type" value="Genomic_DNA"/>
</dbReference>
<evidence type="ECO:0000313" key="3">
    <source>
        <dbReference type="Proteomes" id="UP000290204"/>
    </source>
</evidence>